<sequence>MAEKDKTEGRCPACRTSYDKEKIVGMTASCQRLVAQLNNDRKKSHKVKPKPSEGRKDLTGVRVIQRNLVYVMSLPFDLADEDLFQSREYFGQYGKVVKVALARTQAGEIQLFPNNSCSVYITYSREEEAIRCIRSVHLFVFDGRPLKACFGTMKYCHAWIRNMPCNNVECLYLHEIGFQEDSFTKDETISVHMRKIIEEITGAVPNSPRRSGSMLPPPVDDYVDNASIPRPIPKCVLNNAHSVVKTSPPNSSNGRSVSLPAGALWGMHASSKSSVPSIPCSGELLRVKAVTVSSASHSDVSMKPALEDNHTSYGNGMKSQELLDSKTEFPDLSSVNRTQTSNSKAFVSASHSDVLKKPAIEDNHISYGVALKPQDLLDSQTDFPELSSVNRTQNDNKALVSANVDNTRAISVPSDCTNFPEPTSLLSNGDKNINGGRQSVCSDEVSVDSDSVVDGYGGLTRSDSSHVDHVSLKSSHTVVSRDSYLQHCVNETREVQQLQKTERQSRDMNMPGMYNGIPSSYLKGMDYVAQNATLPLSFKPHSVARSPVTAPPGFSVTSRPPPPPGFSSNGREHQTLNGFSGEFIFMLKFPSHCSVYNTPYHQSLPIENNGGVRDVEFLDPAILAVGQGFENPSLDYRSNFQGNTNIFSNETKLQQQHQLAMQSPLSSHQNCRLTDSLGMSSRFMDQSRNMALPNGHWDGLSNEIQSQNRFQNERFIGSTNRMNGYNGTFRI</sequence>
<reference evidence="3" key="1">
    <citation type="submission" date="2019-12" db="EMBL/GenBank/DDBJ databases">
        <title>Genome sequencing and annotation of Brassica cretica.</title>
        <authorList>
            <person name="Studholme D.J."/>
            <person name="Sarris P.F."/>
        </authorList>
    </citation>
    <scope>NUCLEOTIDE SEQUENCE</scope>
    <source>
        <strain evidence="3">PFS-001/15</strain>
        <tissue evidence="3">Leaf</tissue>
    </source>
</reference>
<dbReference type="PANTHER" id="PTHR12603:SF20">
    <property type="entry name" value="RING-TYPE DOMAIN-CONTAINING PROTEIN"/>
    <property type="match status" value="1"/>
</dbReference>
<dbReference type="Proteomes" id="UP000712281">
    <property type="component" value="Unassembled WGS sequence"/>
</dbReference>
<dbReference type="Pfam" id="PF00076">
    <property type="entry name" value="RRM_1"/>
    <property type="match status" value="1"/>
</dbReference>
<evidence type="ECO:0000313" key="4">
    <source>
        <dbReference type="Proteomes" id="UP000712281"/>
    </source>
</evidence>
<proteinExistence type="predicted"/>
<dbReference type="InterPro" id="IPR000504">
    <property type="entry name" value="RRM_dom"/>
</dbReference>
<dbReference type="Gene3D" id="3.30.70.330">
    <property type="match status" value="1"/>
</dbReference>
<dbReference type="InterPro" id="IPR012677">
    <property type="entry name" value="Nucleotide-bd_a/b_plait_sf"/>
</dbReference>
<dbReference type="InterPro" id="IPR034261">
    <property type="entry name" value="CNOT4_RRM"/>
</dbReference>
<dbReference type="InterPro" id="IPR003954">
    <property type="entry name" value="RRM_euk-type"/>
</dbReference>
<keyword evidence="1" id="KW-0694">RNA-binding</keyword>
<dbReference type="SMART" id="SM00360">
    <property type="entry name" value="RRM"/>
    <property type="match status" value="1"/>
</dbReference>
<evidence type="ECO:0000259" key="2">
    <source>
        <dbReference type="PROSITE" id="PS50102"/>
    </source>
</evidence>
<dbReference type="PROSITE" id="PS50102">
    <property type="entry name" value="RRM"/>
    <property type="match status" value="1"/>
</dbReference>
<dbReference type="SUPFAM" id="SSF54928">
    <property type="entry name" value="RNA-binding domain, RBD"/>
    <property type="match status" value="1"/>
</dbReference>
<dbReference type="CDD" id="cd12438">
    <property type="entry name" value="RRM_CNOT4"/>
    <property type="match status" value="1"/>
</dbReference>
<dbReference type="GO" id="GO:0004842">
    <property type="term" value="F:ubiquitin-protein transferase activity"/>
    <property type="evidence" value="ECO:0007669"/>
    <property type="project" value="InterPro"/>
</dbReference>
<dbReference type="PANTHER" id="PTHR12603">
    <property type="entry name" value="CCR4-NOT TRANSCRIPTION COMPLEX RELATED"/>
    <property type="match status" value="1"/>
</dbReference>
<dbReference type="GO" id="GO:0003723">
    <property type="term" value="F:RNA binding"/>
    <property type="evidence" value="ECO:0007669"/>
    <property type="project" value="UniProtKB-UniRule"/>
</dbReference>
<dbReference type="GO" id="GO:0016567">
    <property type="term" value="P:protein ubiquitination"/>
    <property type="evidence" value="ECO:0007669"/>
    <property type="project" value="TreeGrafter"/>
</dbReference>
<dbReference type="GO" id="GO:0030014">
    <property type="term" value="C:CCR4-NOT complex"/>
    <property type="evidence" value="ECO:0007669"/>
    <property type="project" value="InterPro"/>
</dbReference>
<feature type="domain" description="RRM" evidence="2">
    <location>
        <begin position="67"/>
        <end position="153"/>
    </location>
</feature>
<dbReference type="InterPro" id="IPR035979">
    <property type="entry name" value="RBD_domain_sf"/>
</dbReference>
<evidence type="ECO:0000256" key="1">
    <source>
        <dbReference type="PROSITE-ProRule" id="PRU00176"/>
    </source>
</evidence>
<dbReference type="AlphaFoldDB" id="A0A8S9I8B7"/>
<organism evidence="3 4">
    <name type="scientific">Brassica cretica</name>
    <name type="common">Mustard</name>
    <dbReference type="NCBI Taxonomy" id="69181"/>
    <lineage>
        <taxon>Eukaryota</taxon>
        <taxon>Viridiplantae</taxon>
        <taxon>Streptophyta</taxon>
        <taxon>Embryophyta</taxon>
        <taxon>Tracheophyta</taxon>
        <taxon>Spermatophyta</taxon>
        <taxon>Magnoliopsida</taxon>
        <taxon>eudicotyledons</taxon>
        <taxon>Gunneridae</taxon>
        <taxon>Pentapetalae</taxon>
        <taxon>rosids</taxon>
        <taxon>malvids</taxon>
        <taxon>Brassicales</taxon>
        <taxon>Brassicaceae</taxon>
        <taxon>Brassiceae</taxon>
        <taxon>Brassica</taxon>
    </lineage>
</organism>
<dbReference type="SMART" id="SM00361">
    <property type="entry name" value="RRM_1"/>
    <property type="match status" value="1"/>
</dbReference>
<dbReference type="EMBL" id="QGKW02001911">
    <property type="protein sequence ID" value="KAF2565828.1"/>
    <property type="molecule type" value="Genomic_DNA"/>
</dbReference>
<dbReference type="FunFam" id="3.30.70.330:FF:000161">
    <property type="entry name" value="RNA binding (RRM/RBD/RNP motifs) family protein"/>
    <property type="match status" value="1"/>
</dbReference>
<dbReference type="InterPro" id="IPR039780">
    <property type="entry name" value="Mot2"/>
</dbReference>
<name>A0A8S9I8B7_BRACR</name>
<evidence type="ECO:0000313" key="3">
    <source>
        <dbReference type="EMBL" id="KAF2565828.1"/>
    </source>
</evidence>
<comment type="caution">
    <text evidence="3">The sequence shown here is derived from an EMBL/GenBank/DDBJ whole genome shotgun (WGS) entry which is preliminary data.</text>
</comment>
<protein>
    <recommendedName>
        <fullName evidence="2">RRM domain-containing protein</fullName>
    </recommendedName>
</protein>
<accession>A0A8S9I8B7</accession>
<gene>
    <name evidence="3" type="ORF">F2Q68_00024988</name>
</gene>